<comment type="caution">
    <text evidence="1">The sequence shown here is derived from an EMBL/GenBank/DDBJ whole genome shotgun (WGS) entry which is preliminary data.</text>
</comment>
<organism evidence="1 2">
    <name type="scientific">Mariniflexile aquimaris</name>
    <dbReference type="NCBI Taxonomy" id="881009"/>
    <lineage>
        <taxon>Bacteria</taxon>
        <taxon>Pseudomonadati</taxon>
        <taxon>Bacteroidota</taxon>
        <taxon>Flavobacteriia</taxon>
        <taxon>Flavobacteriales</taxon>
        <taxon>Flavobacteriaceae</taxon>
        <taxon>Mariniflexile</taxon>
    </lineage>
</organism>
<keyword evidence="2" id="KW-1185">Reference proteome</keyword>
<protein>
    <recommendedName>
        <fullName evidence="3">PD-(D/E)XK nuclease superfamily protein</fullName>
    </recommendedName>
</protein>
<evidence type="ECO:0008006" key="3">
    <source>
        <dbReference type="Google" id="ProtNLM"/>
    </source>
</evidence>
<reference evidence="2" key="1">
    <citation type="journal article" date="2019" name="Int. J. Syst. Evol. Microbiol.">
        <title>The Global Catalogue of Microorganisms (GCM) 10K type strain sequencing project: providing services to taxonomists for standard genome sequencing and annotation.</title>
        <authorList>
            <consortium name="The Broad Institute Genomics Platform"/>
            <consortium name="The Broad Institute Genome Sequencing Center for Infectious Disease"/>
            <person name="Wu L."/>
            <person name="Ma J."/>
        </authorList>
    </citation>
    <scope>NUCLEOTIDE SEQUENCE [LARGE SCALE GENOMIC DNA]</scope>
    <source>
        <strain evidence="2">CCUG 60529</strain>
    </source>
</reference>
<sequence>MDWKAYFEMMKDWKKLPAYKAEPRIDSLIGYFLEPILADFLKEKIEGVIPELPIRLGTVQPKLENTKYAERSYKVDFFAVGKNGTNYLIEFKTDTNSRRTKQDEYLNNSKQLGTANIINGILKISNVSTYITKYNHLKSKLQQVGLLDADNKYNGKNKELEIIYIQPVNHNNENLVIDFNWIADWLEKNNKKDSFETELSNALRIWAND</sequence>
<gene>
    <name evidence="1" type="ORF">ACFQ0I_13025</name>
</gene>
<proteinExistence type="predicted"/>
<accession>A0ABW3BW46</accession>
<dbReference type="RefSeq" id="WP_379942928.1">
    <property type="nucleotide sequence ID" value="NZ_JBHTIB010000012.1"/>
</dbReference>
<dbReference type="EMBL" id="JBHTIB010000012">
    <property type="protein sequence ID" value="MFD0836694.1"/>
    <property type="molecule type" value="Genomic_DNA"/>
</dbReference>
<evidence type="ECO:0000313" key="1">
    <source>
        <dbReference type="EMBL" id="MFD0836694.1"/>
    </source>
</evidence>
<dbReference type="Proteomes" id="UP001597011">
    <property type="component" value="Unassembled WGS sequence"/>
</dbReference>
<name>A0ABW3BW46_9FLAO</name>
<evidence type="ECO:0000313" key="2">
    <source>
        <dbReference type="Proteomes" id="UP001597011"/>
    </source>
</evidence>